<accession>A0ABW5LP30</accession>
<evidence type="ECO:0008006" key="3">
    <source>
        <dbReference type="Google" id="ProtNLM"/>
    </source>
</evidence>
<comment type="caution">
    <text evidence="1">The sequence shown here is derived from an EMBL/GenBank/DDBJ whole genome shotgun (WGS) entry which is preliminary data.</text>
</comment>
<protein>
    <recommendedName>
        <fullName evidence="3">DUF4252 domain-containing protein</fullName>
    </recommendedName>
</protein>
<name>A0ABW5LP30_9FLAO</name>
<proteinExistence type="predicted"/>
<organism evidence="1 2">
    <name type="scientific">Aquimarina rubra</name>
    <dbReference type="NCBI Taxonomy" id="1920033"/>
    <lineage>
        <taxon>Bacteria</taxon>
        <taxon>Pseudomonadati</taxon>
        <taxon>Bacteroidota</taxon>
        <taxon>Flavobacteriia</taxon>
        <taxon>Flavobacteriales</taxon>
        <taxon>Flavobacteriaceae</taxon>
        <taxon>Aquimarina</taxon>
    </lineage>
</organism>
<evidence type="ECO:0000313" key="1">
    <source>
        <dbReference type="EMBL" id="MFD2565566.1"/>
    </source>
</evidence>
<dbReference type="RefSeq" id="WP_378295375.1">
    <property type="nucleotide sequence ID" value="NZ_JBHULE010000035.1"/>
</dbReference>
<gene>
    <name evidence="1" type="ORF">ACFSR1_23020</name>
</gene>
<sequence>MRIRLYLLIGSILILISCNTVIQETQNWIEKSNSNNTKILEGNYFHLENELIKTFLPEGFKRLSLETYKTILDSSLTKTQLDNEMKRLETMRAMQGSFYLFFDPYTRSTYTLNTMPYINFSKQDATMLLSMVKQRNNQVSLNTGLDFKKLTAAYAKNKDFTMFRSIFQVDNPKENIRIFSNFYIITADKKTFMINLTTPFEVNFDRYIEKMKF</sequence>
<dbReference type="EMBL" id="JBHULE010000035">
    <property type="protein sequence ID" value="MFD2565566.1"/>
    <property type="molecule type" value="Genomic_DNA"/>
</dbReference>
<evidence type="ECO:0000313" key="2">
    <source>
        <dbReference type="Proteomes" id="UP001597319"/>
    </source>
</evidence>
<keyword evidence="2" id="KW-1185">Reference proteome</keyword>
<dbReference type="PROSITE" id="PS51257">
    <property type="entry name" value="PROKAR_LIPOPROTEIN"/>
    <property type="match status" value="1"/>
</dbReference>
<reference evidence="2" key="1">
    <citation type="journal article" date="2019" name="Int. J. Syst. Evol. Microbiol.">
        <title>The Global Catalogue of Microorganisms (GCM) 10K type strain sequencing project: providing services to taxonomists for standard genome sequencing and annotation.</title>
        <authorList>
            <consortium name="The Broad Institute Genomics Platform"/>
            <consortium name="The Broad Institute Genome Sequencing Center for Infectious Disease"/>
            <person name="Wu L."/>
            <person name="Ma J."/>
        </authorList>
    </citation>
    <scope>NUCLEOTIDE SEQUENCE [LARGE SCALE GENOMIC DNA]</scope>
    <source>
        <strain evidence="2">KCTC 52274</strain>
    </source>
</reference>
<dbReference type="Proteomes" id="UP001597319">
    <property type="component" value="Unassembled WGS sequence"/>
</dbReference>